<proteinExistence type="predicted"/>
<evidence type="ECO:0000313" key="1">
    <source>
        <dbReference type="EMBL" id="AHF24068.1"/>
    </source>
</evidence>
<organism evidence="1">
    <name type="scientific">uncultured bacterium Contig643</name>
    <dbReference type="NCBI Taxonomy" id="1393602"/>
    <lineage>
        <taxon>Bacteria</taxon>
        <taxon>environmental samples</taxon>
    </lineage>
</organism>
<sequence length="59" mass="6699">MRSDLERDEEMAKLSIPQLIEKITKLTEEYSAEIGRVSREILIRSMLMAGSDGQEGDDL</sequence>
<dbReference type="EMBL" id="KC246783">
    <property type="protein sequence ID" value="AHF24068.1"/>
    <property type="molecule type" value="Genomic_DNA"/>
</dbReference>
<dbReference type="AlphaFoldDB" id="W0FH99"/>
<reference evidence="1" key="1">
    <citation type="journal article" date="2013" name="PLoS ONE">
        <title>Metagenomic insights into the carbohydrate-active enzymes carried by the microorganisms adhering to solid digesta in the rumen of cows.</title>
        <authorList>
            <person name="Wang L."/>
            <person name="Hatem A."/>
            <person name="Catalyurek U.V."/>
            <person name="Morrison M."/>
            <person name="Yu Z."/>
        </authorList>
    </citation>
    <scope>NUCLEOTIDE SEQUENCE</scope>
</reference>
<accession>W0FH99</accession>
<protein>
    <submittedName>
        <fullName evidence="1">Uncharacterized protein</fullName>
    </submittedName>
</protein>
<name>W0FH99_9BACT</name>